<proteinExistence type="predicted"/>
<reference evidence="3" key="1">
    <citation type="submission" date="2016-10" db="EMBL/GenBank/DDBJ databases">
        <authorList>
            <person name="Varghese N."/>
            <person name="Submissions S."/>
        </authorList>
    </citation>
    <scope>NUCLEOTIDE SEQUENCE [LARGE SCALE GENOMIC DNA]</scope>
    <source>
        <strain evidence="3">IMMIB L-1606</strain>
    </source>
</reference>
<dbReference type="Proteomes" id="UP000198751">
    <property type="component" value="Chromosome I"/>
</dbReference>
<feature type="transmembrane region" description="Helical" evidence="1">
    <location>
        <begin position="12"/>
        <end position="32"/>
    </location>
</feature>
<keyword evidence="1" id="KW-0472">Membrane</keyword>
<dbReference type="Pfam" id="PF17418">
    <property type="entry name" value="SdpA"/>
    <property type="match status" value="1"/>
</dbReference>
<dbReference type="EMBL" id="LT629779">
    <property type="protein sequence ID" value="SDT59562.1"/>
    <property type="molecule type" value="Genomic_DNA"/>
</dbReference>
<accession>A0A1H2BNC4</accession>
<dbReference type="AlphaFoldDB" id="A0A1H2BNC4"/>
<protein>
    <submittedName>
        <fullName evidence="2">Antimicrobial peptide system protein, SdpA family</fullName>
    </submittedName>
</protein>
<evidence type="ECO:0000256" key="1">
    <source>
        <dbReference type="SAM" id="Phobius"/>
    </source>
</evidence>
<organism evidence="2 3">
    <name type="scientific">Pseudarthrobacter equi</name>
    <dbReference type="NCBI Taxonomy" id="728066"/>
    <lineage>
        <taxon>Bacteria</taxon>
        <taxon>Bacillati</taxon>
        <taxon>Actinomycetota</taxon>
        <taxon>Actinomycetes</taxon>
        <taxon>Micrococcales</taxon>
        <taxon>Micrococcaceae</taxon>
        <taxon>Pseudarthrobacter</taxon>
    </lineage>
</organism>
<sequence length="187" mass="20580">MLPALRRKCPFISAATVVPAVIVLLSLGYSMFAVSPNSVFHPPGMAGVKEGVSKVIPQGWGFFTKSPRDPFLLVYSGKEEARELLQMPTVKAENYFGLSRYGRAQPVELANIVNTIEPDTWSKCGPTTQGCLEIDSPAVEVRNEKHAPTLCGSLTVVEVVPTPWAYRDLTDARYQADRVLRIEARCI</sequence>
<evidence type="ECO:0000313" key="3">
    <source>
        <dbReference type="Proteomes" id="UP000198751"/>
    </source>
</evidence>
<keyword evidence="1" id="KW-1133">Transmembrane helix</keyword>
<gene>
    <name evidence="2" type="ORF">SAMN04489743_3820</name>
</gene>
<dbReference type="NCBIfam" id="TIGR04034">
    <property type="entry name" value="export_SdpA"/>
    <property type="match status" value="1"/>
</dbReference>
<evidence type="ECO:0000313" key="2">
    <source>
        <dbReference type="EMBL" id="SDT59562.1"/>
    </source>
</evidence>
<dbReference type="InterPro" id="IPR023902">
    <property type="entry name" value="Sporulation_SdpA"/>
</dbReference>
<keyword evidence="3" id="KW-1185">Reference proteome</keyword>
<name>A0A1H2BNC4_9MICC</name>
<keyword evidence="1" id="KW-0812">Transmembrane</keyword>